<evidence type="ECO:0000313" key="8">
    <source>
        <dbReference type="Proteomes" id="UP001054945"/>
    </source>
</evidence>
<comment type="caution">
    <text evidence="7">The sequence shown here is derived from an EMBL/GenBank/DDBJ whole genome shotgun (WGS) entry which is preliminary data.</text>
</comment>
<evidence type="ECO:0000256" key="6">
    <source>
        <dbReference type="SAM" id="Phobius"/>
    </source>
</evidence>
<comment type="similarity">
    <text evidence="2">Belongs to the cytochrome c oxidase VIIa family.</text>
</comment>
<sequence length="84" mass="9403">MNSLRLCTTRMVRNFGTSSKNLKSMAELKEIQRRFQVDDGVPVFLKRGSTDKVFFSVICIGLGICLADAITTVYKIIYPPKPSS</sequence>
<feature type="transmembrane region" description="Helical" evidence="6">
    <location>
        <begin position="53"/>
        <end position="77"/>
    </location>
</feature>
<accession>A0AAV4N1L2</accession>
<evidence type="ECO:0000256" key="5">
    <source>
        <dbReference type="ARBA" id="ARBA00023136"/>
    </source>
</evidence>
<dbReference type="EMBL" id="BPLR01002798">
    <property type="protein sequence ID" value="GIX77883.1"/>
    <property type="molecule type" value="Genomic_DNA"/>
</dbReference>
<gene>
    <name evidence="7" type="primary">AVEN_83162_1</name>
    <name evidence="7" type="ORF">CEXT_108091</name>
</gene>
<dbReference type="GO" id="GO:0005743">
    <property type="term" value="C:mitochondrial inner membrane"/>
    <property type="evidence" value="ECO:0007669"/>
    <property type="project" value="UniProtKB-SubCell"/>
</dbReference>
<keyword evidence="6" id="KW-0812">Transmembrane</keyword>
<name>A0AAV4N1L2_CAEEX</name>
<organism evidence="7 8">
    <name type="scientific">Caerostris extrusa</name>
    <name type="common">Bark spider</name>
    <name type="synonym">Caerostris bankana</name>
    <dbReference type="NCBI Taxonomy" id="172846"/>
    <lineage>
        <taxon>Eukaryota</taxon>
        <taxon>Metazoa</taxon>
        <taxon>Ecdysozoa</taxon>
        <taxon>Arthropoda</taxon>
        <taxon>Chelicerata</taxon>
        <taxon>Arachnida</taxon>
        <taxon>Araneae</taxon>
        <taxon>Araneomorphae</taxon>
        <taxon>Entelegynae</taxon>
        <taxon>Araneoidea</taxon>
        <taxon>Araneidae</taxon>
        <taxon>Caerostris</taxon>
    </lineage>
</organism>
<protein>
    <submittedName>
        <fullName evidence="7">Uncharacterized protein</fullName>
    </submittedName>
</protein>
<evidence type="ECO:0000313" key="7">
    <source>
        <dbReference type="EMBL" id="GIX77883.1"/>
    </source>
</evidence>
<dbReference type="InterPro" id="IPR036539">
    <property type="entry name" value="Cyt_c_oxidase_su7a_sf"/>
</dbReference>
<dbReference type="Proteomes" id="UP001054945">
    <property type="component" value="Unassembled WGS sequence"/>
</dbReference>
<evidence type="ECO:0000256" key="4">
    <source>
        <dbReference type="ARBA" id="ARBA00023128"/>
    </source>
</evidence>
<evidence type="ECO:0000256" key="2">
    <source>
        <dbReference type="ARBA" id="ARBA00009331"/>
    </source>
</evidence>
<proteinExistence type="inferred from homology"/>
<keyword evidence="5 6" id="KW-0472">Membrane</keyword>
<reference evidence="7 8" key="1">
    <citation type="submission" date="2021-06" db="EMBL/GenBank/DDBJ databases">
        <title>Caerostris extrusa draft genome.</title>
        <authorList>
            <person name="Kono N."/>
            <person name="Arakawa K."/>
        </authorList>
    </citation>
    <scope>NUCLEOTIDE SEQUENCE [LARGE SCALE GENOMIC DNA]</scope>
</reference>
<dbReference type="Gene3D" id="4.10.91.10">
    <property type="entry name" value="Cytochrome c oxidase, subunit VIIa"/>
    <property type="match status" value="1"/>
</dbReference>
<dbReference type="GO" id="GO:0006123">
    <property type="term" value="P:mitochondrial electron transport, cytochrome c to oxygen"/>
    <property type="evidence" value="ECO:0007669"/>
    <property type="project" value="InterPro"/>
</dbReference>
<evidence type="ECO:0000256" key="1">
    <source>
        <dbReference type="ARBA" id="ARBA00004273"/>
    </source>
</evidence>
<comment type="subcellular location">
    <subcellularLocation>
        <location evidence="1">Mitochondrion inner membrane</location>
    </subcellularLocation>
</comment>
<dbReference type="SUPFAM" id="SSF81419">
    <property type="entry name" value="Mitochondrial cytochrome c oxidase subunit VIIa"/>
    <property type="match status" value="1"/>
</dbReference>
<keyword evidence="4" id="KW-0496">Mitochondrion</keyword>
<dbReference type="GO" id="GO:0045277">
    <property type="term" value="C:respiratory chain complex IV"/>
    <property type="evidence" value="ECO:0007669"/>
    <property type="project" value="InterPro"/>
</dbReference>
<dbReference type="AlphaFoldDB" id="A0AAV4N1L2"/>
<keyword evidence="8" id="KW-1185">Reference proteome</keyword>
<keyword evidence="6" id="KW-1133">Transmembrane helix</keyword>
<keyword evidence="3" id="KW-0999">Mitochondrion inner membrane</keyword>
<evidence type="ECO:0000256" key="3">
    <source>
        <dbReference type="ARBA" id="ARBA00022792"/>
    </source>
</evidence>